<dbReference type="GO" id="GO:0016787">
    <property type="term" value="F:hydrolase activity"/>
    <property type="evidence" value="ECO:0007669"/>
    <property type="project" value="UniProtKB-KW"/>
</dbReference>
<dbReference type="NCBIfam" id="NF005757">
    <property type="entry name" value="PRK07581.1"/>
    <property type="match status" value="1"/>
</dbReference>
<evidence type="ECO:0000256" key="2">
    <source>
        <dbReference type="SAM" id="SignalP"/>
    </source>
</evidence>
<dbReference type="SUPFAM" id="SSF53474">
    <property type="entry name" value="alpha/beta-Hydrolases"/>
    <property type="match status" value="1"/>
</dbReference>
<feature type="active site" evidence="1">
    <location>
        <position position="340"/>
    </location>
</feature>
<reference evidence="4 5" key="1">
    <citation type="submission" date="2019-09" db="EMBL/GenBank/DDBJ databases">
        <title>Draft genome sequencing and comparative genomics of hatchery-associated Vibrios.</title>
        <authorList>
            <person name="Kehlet-Delgado H."/>
            <person name="Mueller R.S."/>
        </authorList>
    </citation>
    <scope>NUCLEOTIDE SEQUENCE [LARGE SCALE GENOMIC DNA]</scope>
    <source>
        <strain evidence="4 5">09-121-3</strain>
    </source>
</reference>
<feature type="chain" id="PRO_5043022841" evidence="2">
    <location>
        <begin position="22"/>
        <end position="368"/>
    </location>
</feature>
<dbReference type="RefSeq" id="WP_171354324.1">
    <property type="nucleotide sequence ID" value="NZ_VTXP01000032.1"/>
</dbReference>
<gene>
    <name evidence="4" type="ORF">F0238_26685</name>
</gene>
<proteinExistence type="predicted"/>
<evidence type="ECO:0000313" key="4">
    <source>
        <dbReference type="EMBL" id="NOJ26288.1"/>
    </source>
</evidence>
<organism evidence="4 5">
    <name type="scientific">Vibrio coralliilyticus</name>
    <dbReference type="NCBI Taxonomy" id="190893"/>
    <lineage>
        <taxon>Bacteria</taxon>
        <taxon>Pseudomonadati</taxon>
        <taxon>Pseudomonadota</taxon>
        <taxon>Gammaproteobacteria</taxon>
        <taxon>Vibrionales</taxon>
        <taxon>Vibrionaceae</taxon>
        <taxon>Vibrio</taxon>
    </lineage>
</organism>
<keyword evidence="2" id="KW-0732">Signal</keyword>
<protein>
    <submittedName>
        <fullName evidence="4">Alpha/beta fold hydrolase</fullName>
    </submittedName>
</protein>
<evidence type="ECO:0000256" key="1">
    <source>
        <dbReference type="PIRSR" id="PIRSR000443-1"/>
    </source>
</evidence>
<dbReference type="GO" id="GO:0016747">
    <property type="term" value="F:acyltransferase activity, transferring groups other than amino-acyl groups"/>
    <property type="evidence" value="ECO:0007669"/>
    <property type="project" value="InterPro"/>
</dbReference>
<feature type="domain" description="AB hydrolase-1" evidence="3">
    <location>
        <begin position="91"/>
        <end position="343"/>
    </location>
</feature>
<dbReference type="Proteomes" id="UP000576645">
    <property type="component" value="Unassembled WGS sequence"/>
</dbReference>
<dbReference type="AlphaFoldDB" id="A0AAP7DFI0"/>
<sequence length="368" mass="41029">MKSIKLLLILVSLFSSHVAFSSEFYSEKHHGNVQFYSLGDFELESDQVLRDAQLAYTTHGRLNRDKDNAILVTTWYGATNKVMDDVYIGPDKALNPDKYFIVVVNQLGNGLSTSPNNSKTQPDDTFPKLSISDDVSAQHQLLSDKFGIKQLALVMGGSMGAQQVWEWAVRYPDMVQRAAPIAGTATNSAMASLISATLEDAIISDPAFSEGEYDDYRNVNDGLSRHADLWSVFGFSEAFYDQQLYKKLGFQSVDSFLDGATRRSFTSMEPNVLLSMIDKWQSHDVTLPGKSLEQTLHGIRALTYVMSIDTDGVFPPEELKKLQTITPNSTYKELKTPYGHFALAGLDNHFVEQVDENLSELLNLPAKK</sequence>
<dbReference type="PIRSF" id="PIRSF000443">
    <property type="entry name" value="Homoser_Ac_trans"/>
    <property type="match status" value="1"/>
</dbReference>
<dbReference type="PANTHER" id="PTHR32268:SF15">
    <property type="entry name" value="HOMOSERINE ACETYLTRANSFERASE FAMILY PROTEIN (AFU_ORTHOLOGUE AFUA_1G15350)"/>
    <property type="match status" value="1"/>
</dbReference>
<dbReference type="EMBL" id="VTXP01000032">
    <property type="protein sequence ID" value="NOJ26288.1"/>
    <property type="molecule type" value="Genomic_DNA"/>
</dbReference>
<dbReference type="Gene3D" id="3.40.50.1820">
    <property type="entry name" value="alpha/beta hydrolase"/>
    <property type="match status" value="1"/>
</dbReference>
<evidence type="ECO:0000313" key="5">
    <source>
        <dbReference type="Proteomes" id="UP000576645"/>
    </source>
</evidence>
<dbReference type="InterPro" id="IPR008220">
    <property type="entry name" value="HAT_MetX-like"/>
</dbReference>
<dbReference type="Pfam" id="PF00561">
    <property type="entry name" value="Abhydrolase_1"/>
    <property type="match status" value="1"/>
</dbReference>
<dbReference type="InterPro" id="IPR000073">
    <property type="entry name" value="AB_hydrolase_1"/>
</dbReference>
<evidence type="ECO:0000259" key="3">
    <source>
        <dbReference type="Pfam" id="PF00561"/>
    </source>
</evidence>
<feature type="active site" evidence="1">
    <location>
        <position position="311"/>
    </location>
</feature>
<name>A0AAP7DFI0_9VIBR</name>
<feature type="signal peptide" evidence="2">
    <location>
        <begin position="1"/>
        <end position="21"/>
    </location>
</feature>
<keyword evidence="4" id="KW-0378">Hydrolase</keyword>
<dbReference type="PANTHER" id="PTHR32268">
    <property type="entry name" value="HOMOSERINE O-ACETYLTRANSFERASE"/>
    <property type="match status" value="1"/>
</dbReference>
<dbReference type="InterPro" id="IPR029058">
    <property type="entry name" value="AB_hydrolase_fold"/>
</dbReference>
<feature type="active site" description="Nucleophile" evidence="1">
    <location>
        <position position="158"/>
    </location>
</feature>
<accession>A0AAP7DFI0</accession>
<comment type="caution">
    <text evidence="4">The sequence shown here is derived from an EMBL/GenBank/DDBJ whole genome shotgun (WGS) entry which is preliminary data.</text>
</comment>